<organism evidence="4 5">
    <name type="scientific">Meloidogyne javanica</name>
    <name type="common">Root-knot nematode worm</name>
    <dbReference type="NCBI Taxonomy" id="6303"/>
    <lineage>
        <taxon>Eukaryota</taxon>
        <taxon>Metazoa</taxon>
        <taxon>Ecdysozoa</taxon>
        <taxon>Nematoda</taxon>
        <taxon>Chromadorea</taxon>
        <taxon>Rhabditida</taxon>
        <taxon>Tylenchina</taxon>
        <taxon>Tylenchomorpha</taxon>
        <taxon>Tylenchoidea</taxon>
        <taxon>Meloidogynidae</taxon>
        <taxon>Meloidogyninae</taxon>
        <taxon>Meloidogyne</taxon>
        <taxon>Meloidogyne incognita group</taxon>
    </lineage>
</organism>
<evidence type="ECO:0000256" key="2">
    <source>
        <dbReference type="ARBA" id="ARBA00022837"/>
    </source>
</evidence>
<dbReference type="Pfam" id="PF08719">
    <property type="entry name" value="NADAR"/>
    <property type="match status" value="1"/>
</dbReference>
<feature type="domain" description="EF-hand" evidence="3">
    <location>
        <begin position="44"/>
        <end position="79"/>
    </location>
</feature>
<dbReference type="GO" id="GO:0005509">
    <property type="term" value="F:calcium ion binding"/>
    <property type="evidence" value="ECO:0007669"/>
    <property type="project" value="InterPro"/>
</dbReference>
<accession>A0A915MPE0</accession>
<sequence>MTTTRLRQTNEDYRNAFSYFDVNKDGHITAHELETAMNKCGVYPTKLELRIIMNQMDKDKNGLITFDEFASMMRIQEKAQISHRIQCQKRIINLSNEQPEIRQELLAQFRLFDKDNDGFILPEEMKKLISELRLGKNFPESVVDQLFLEADADGDGKISFEDKIVRRILKEAKGNITIYMMEGDNDKRIVPFFREASIFSNFHPVTFTVASRNFGDRAIAEKVMQTKSPKSQKLLGRRVEGFDPSQWEPISILAMVIGLMRKFQQNESIRKDLLATGDAELIEASPFDAKWGAGIGASQIIAGENWEGTNFLGRTLMAVRHQLLSQNEETSENPPVNSLSSTPIAEFATNKELCLATSLINDFGIVLK</sequence>
<evidence type="ECO:0000259" key="3">
    <source>
        <dbReference type="PROSITE" id="PS50222"/>
    </source>
</evidence>
<dbReference type="PANTHER" id="PTHR23048">
    <property type="entry name" value="MYOSIN LIGHT CHAIN 1, 3"/>
    <property type="match status" value="1"/>
</dbReference>
<evidence type="ECO:0000313" key="5">
    <source>
        <dbReference type="WBParaSite" id="scaffold4765_cov236.g8651"/>
    </source>
</evidence>
<reference evidence="5" key="1">
    <citation type="submission" date="2022-11" db="UniProtKB">
        <authorList>
            <consortium name="WormBaseParasite"/>
        </authorList>
    </citation>
    <scope>IDENTIFICATION</scope>
</reference>
<proteinExistence type="predicted"/>
<dbReference type="FunFam" id="1.10.238.10:FF:000001">
    <property type="entry name" value="Calmodulin 1"/>
    <property type="match status" value="1"/>
</dbReference>
<protein>
    <submittedName>
        <fullName evidence="5">EF-hand domain-containing protein</fullName>
    </submittedName>
</protein>
<keyword evidence="1" id="KW-0677">Repeat</keyword>
<dbReference type="GO" id="GO:0016460">
    <property type="term" value="C:myosin II complex"/>
    <property type="evidence" value="ECO:0007669"/>
    <property type="project" value="TreeGrafter"/>
</dbReference>
<dbReference type="PANTHER" id="PTHR23048:SF0">
    <property type="entry name" value="CALMODULIN LIKE 3"/>
    <property type="match status" value="1"/>
</dbReference>
<dbReference type="InterPro" id="IPR050230">
    <property type="entry name" value="CALM/Myosin/TropC-like"/>
</dbReference>
<dbReference type="InterPro" id="IPR018247">
    <property type="entry name" value="EF_Hand_1_Ca_BS"/>
</dbReference>
<dbReference type="Gene3D" id="1.10.357.40">
    <property type="entry name" value="YbiA-like"/>
    <property type="match status" value="1"/>
</dbReference>
<dbReference type="CDD" id="cd15457">
    <property type="entry name" value="NADAR"/>
    <property type="match status" value="1"/>
</dbReference>
<evidence type="ECO:0000256" key="1">
    <source>
        <dbReference type="ARBA" id="ARBA00022737"/>
    </source>
</evidence>
<feature type="domain" description="EF-hand" evidence="3">
    <location>
        <begin position="8"/>
        <end position="43"/>
    </location>
</feature>
<dbReference type="Pfam" id="PF13499">
    <property type="entry name" value="EF-hand_7"/>
    <property type="match status" value="2"/>
</dbReference>
<keyword evidence="4" id="KW-1185">Reference proteome</keyword>
<name>A0A915MPE0_MELJA</name>
<dbReference type="WBParaSite" id="scaffold4765_cov236.g8651">
    <property type="protein sequence ID" value="scaffold4765_cov236.g8651"/>
    <property type="gene ID" value="scaffold4765_cov236.g8651"/>
</dbReference>
<dbReference type="SMART" id="SM00054">
    <property type="entry name" value="EFh"/>
    <property type="match status" value="4"/>
</dbReference>
<dbReference type="NCBIfam" id="TIGR02464">
    <property type="entry name" value="ribofla_fusion"/>
    <property type="match status" value="1"/>
</dbReference>
<dbReference type="SUPFAM" id="SSF47473">
    <property type="entry name" value="EF-hand"/>
    <property type="match status" value="1"/>
</dbReference>
<keyword evidence="2" id="KW-0106">Calcium</keyword>
<feature type="domain" description="EF-hand" evidence="3">
    <location>
        <begin position="138"/>
        <end position="175"/>
    </location>
</feature>
<dbReference type="Gene3D" id="1.10.238.10">
    <property type="entry name" value="EF-hand"/>
    <property type="match status" value="2"/>
</dbReference>
<dbReference type="PROSITE" id="PS50222">
    <property type="entry name" value="EF_HAND_2"/>
    <property type="match status" value="4"/>
</dbReference>
<dbReference type="Proteomes" id="UP000887561">
    <property type="component" value="Unplaced"/>
</dbReference>
<dbReference type="InterPro" id="IPR012816">
    <property type="entry name" value="NADAR"/>
</dbReference>
<dbReference type="PROSITE" id="PS00018">
    <property type="entry name" value="EF_HAND_1"/>
    <property type="match status" value="2"/>
</dbReference>
<dbReference type="InterPro" id="IPR037238">
    <property type="entry name" value="YbiA-like_sf"/>
</dbReference>
<dbReference type="AlphaFoldDB" id="A0A915MPE0"/>
<evidence type="ECO:0000313" key="4">
    <source>
        <dbReference type="Proteomes" id="UP000887561"/>
    </source>
</evidence>
<dbReference type="InterPro" id="IPR011992">
    <property type="entry name" value="EF-hand-dom_pair"/>
</dbReference>
<dbReference type="InterPro" id="IPR002048">
    <property type="entry name" value="EF_hand_dom"/>
</dbReference>
<dbReference type="CDD" id="cd00051">
    <property type="entry name" value="EFh"/>
    <property type="match status" value="2"/>
</dbReference>
<feature type="domain" description="EF-hand" evidence="3">
    <location>
        <begin position="100"/>
        <end position="135"/>
    </location>
</feature>
<dbReference type="SUPFAM" id="SSF143990">
    <property type="entry name" value="YbiA-like"/>
    <property type="match status" value="1"/>
</dbReference>